<dbReference type="RefSeq" id="WP_377053196.1">
    <property type="nucleotide sequence ID" value="NZ_JBHLVZ010000067.1"/>
</dbReference>
<evidence type="ECO:0000256" key="1">
    <source>
        <dbReference type="SAM" id="MobiDB-lite"/>
    </source>
</evidence>
<sequence length="376" mass="39564">MSEALRSREVIVGVDTHKHVHAAVAINELGARLGVTTIPVGAKGYRELEVWACSLGAVRAFGIEGTGSYGAGLSRFLRAQGHAVLEVNRPDRQLRRQQGKSDPLDAEAAARAVLGGQAAGLPKSGTGTAEMIRHLKAARDGAVKARTQAMVTLKALIIGAPSALRERVQGLSGKMSLVRHLAALRPGPLTSTTASAKFGLRALARRWLALDEEIKAQDIELGRLTEQRAPNLVQAHGIGAGTAAEMLLLVGDNPERIRSEAAFAKLCGACPIPASSGKTNRHRLNRGGNRQANAALYRVVLTQCAATSPPSNTSAVAPRRAGVRARSSAASSAMSPGRSLAFSASHQPGPTRLQAPLDRHRSITPQADGIRRRGAR</sequence>
<reference evidence="4 5" key="1">
    <citation type="submission" date="2024-09" db="EMBL/GenBank/DDBJ databases">
        <authorList>
            <person name="Sun Q."/>
            <person name="Mori K."/>
        </authorList>
    </citation>
    <scope>NUCLEOTIDE SEQUENCE [LARGE SCALE GENOMIC DNA]</scope>
    <source>
        <strain evidence="4 5">CCM 7468</strain>
    </source>
</reference>
<dbReference type="Pfam" id="PF02371">
    <property type="entry name" value="Transposase_20"/>
    <property type="match status" value="1"/>
</dbReference>
<protein>
    <submittedName>
        <fullName evidence="4">IS110 family transposase</fullName>
    </submittedName>
</protein>
<dbReference type="PANTHER" id="PTHR33055:SF16">
    <property type="entry name" value="TRANSPOSASE FOR INSERTION SEQUENCE ELEMENT IS1547"/>
    <property type="match status" value="1"/>
</dbReference>
<dbReference type="InterPro" id="IPR002525">
    <property type="entry name" value="Transp_IS110-like_N"/>
</dbReference>
<dbReference type="Pfam" id="PF01548">
    <property type="entry name" value="DEDD_Tnp_IS110"/>
    <property type="match status" value="1"/>
</dbReference>
<dbReference type="Proteomes" id="UP001589789">
    <property type="component" value="Unassembled WGS sequence"/>
</dbReference>
<organism evidence="4 5">
    <name type="scientific">Muricoccus vinaceus</name>
    <dbReference type="NCBI Taxonomy" id="424704"/>
    <lineage>
        <taxon>Bacteria</taxon>
        <taxon>Pseudomonadati</taxon>
        <taxon>Pseudomonadota</taxon>
        <taxon>Alphaproteobacteria</taxon>
        <taxon>Acetobacterales</taxon>
        <taxon>Roseomonadaceae</taxon>
        <taxon>Muricoccus</taxon>
    </lineage>
</organism>
<gene>
    <name evidence="4" type="ORF">ACFFIC_18890</name>
</gene>
<dbReference type="PANTHER" id="PTHR33055">
    <property type="entry name" value="TRANSPOSASE FOR INSERTION SEQUENCE ELEMENT IS1111A"/>
    <property type="match status" value="1"/>
</dbReference>
<accession>A0ABV6IVG2</accession>
<feature type="domain" description="Transposase IS110-like N-terminal" evidence="2">
    <location>
        <begin position="12"/>
        <end position="156"/>
    </location>
</feature>
<evidence type="ECO:0000259" key="2">
    <source>
        <dbReference type="Pfam" id="PF01548"/>
    </source>
</evidence>
<feature type="region of interest" description="Disordered" evidence="1">
    <location>
        <begin position="307"/>
        <end position="376"/>
    </location>
</feature>
<evidence type="ECO:0000259" key="3">
    <source>
        <dbReference type="Pfam" id="PF02371"/>
    </source>
</evidence>
<comment type="caution">
    <text evidence="4">The sequence shown here is derived from an EMBL/GenBank/DDBJ whole genome shotgun (WGS) entry which is preliminary data.</text>
</comment>
<dbReference type="InterPro" id="IPR003346">
    <property type="entry name" value="Transposase_20"/>
</dbReference>
<dbReference type="InterPro" id="IPR047650">
    <property type="entry name" value="Transpos_IS110"/>
</dbReference>
<proteinExistence type="predicted"/>
<dbReference type="EMBL" id="JBHLVZ010000067">
    <property type="protein sequence ID" value="MFC0387593.1"/>
    <property type="molecule type" value="Genomic_DNA"/>
</dbReference>
<feature type="compositionally biased region" description="Low complexity" evidence="1">
    <location>
        <begin position="314"/>
        <end position="339"/>
    </location>
</feature>
<evidence type="ECO:0000313" key="4">
    <source>
        <dbReference type="EMBL" id="MFC0387593.1"/>
    </source>
</evidence>
<evidence type="ECO:0000313" key="5">
    <source>
        <dbReference type="Proteomes" id="UP001589789"/>
    </source>
</evidence>
<feature type="domain" description="Transposase IS116/IS110/IS902 C-terminal" evidence="3">
    <location>
        <begin position="232"/>
        <end position="307"/>
    </location>
</feature>
<name>A0ABV6IVG2_9PROT</name>
<keyword evidence="5" id="KW-1185">Reference proteome</keyword>